<keyword evidence="4" id="KW-1185">Reference proteome</keyword>
<dbReference type="RefSeq" id="XP_011494873.1">
    <property type="nucleotide sequence ID" value="XM_011496571.1"/>
</dbReference>
<evidence type="ECO:0000259" key="2">
    <source>
        <dbReference type="PROSITE" id="PS50191"/>
    </source>
</evidence>
<accession>A0AAJ6VM31</accession>
<protein>
    <submittedName>
        <fullName evidence="5">Motile sperm domain-containing protein 2-like</fullName>
    </submittedName>
</protein>
<dbReference type="Gene3D" id="3.40.525.10">
    <property type="entry name" value="CRAL-TRIO lipid binding domain"/>
    <property type="match status" value="1"/>
</dbReference>
<gene>
    <name evidence="5" type="primary">LOC105359852</name>
</gene>
<dbReference type="KEGG" id="csol:105359852"/>
<dbReference type="InterPro" id="IPR001251">
    <property type="entry name" value="CRAL-TRIO_dom"/>
</dbReference>
<dbReference type="InterPro" id="IPR008962">
    <property type="entry name" value="PapD-like_sf"/>
</dbReference>
<dbReference type="PROSITE" id="PS50191">
    <property type="entry name" value="CRAL_TRIO"/>
    <property type="match status" value="1"/>
</dbReference>
<evidence type="ECO:0000313" key="5">
    <source>
        <dbReference type="RefSeq" id="XP_011494873.1"/>
    </source>
</evidence>
<dbReference type="InterPro" id="IPR000535">
    <property type="entry name" value="MSP_dom"/>
</dbReference>
<evidence type="ECO:0000256" key="1">
    <source>
        <dbReference type="SAM" id="Phobius"/>
    </source>
</evidence>
<dbReference type="Pfam" id="PF00650">
    <property type="entry name" value="CRAL_TRIO"/>
    <property type="match status" value="1"/>
</dbReference>
<feature type="domain" description="CRAL-TRIO" evidence="2">
    <location>
        <begin position="80"/>
        <end position="237"/>
    </location>
</feature>
<evidence type="ECO:0000259" key="3">
    <source>
        <dbReference type="PROSITE" id="PS50202"/>
    </source>
</evidence>
<dbReference type="PROSITE" id="PS50202">
    <property type="entry name" value="MSP"/>
    <property type="match status" value="1"/>
</dbReference>
<dbReference type="GeneID" id="105359852"/>
<dbReference type="Gene3D" id="2.60.40.10">
    <property type="entry name" value="Immunoglobulins"/>
    <property type="match status" value="1"/>
</dbReference>
<dbReference type="SUPFAM" id="SSF46938">
    <property type="entry name" value="CRAL/TRIO N-terminal domain"/>
    <property type="match status" value="1"/>
</dbReference>
<sequence>MDQKVQNIIELRDKFFKKLDDEGPPNSRNFHSADIDKIKSTDKWLQRFLEHNEFNVQEALKMLWDTCEWRKNFGTNDITENNVRKEYLEAGICFVFGKDKDGKRLFIIKSKLHTKNARDFLELQKCIVYWFERLEREGNGDQISLFFDMVDAGMSNLDMDLTRFLIGLFKNYYPNFLNYIIILEMPWALNAAFSIIKSWLPPKAIPKIKFVKKSTLKDFIEPKSALKCWGDKNDYTFLFVSEPQSINLSNEKPENRKVHFIGNSCSTDMPVTNFGDQTKTEDDILIIEPNILTFSKHGTEVIGTISLTNPMSEQHLSYKIKTTSRDKFKVRPSTGILLATQKATVTITLQTSCSSQSVLGNDRFLIMCLPIENTKILASELIDFWKSNESTAKQYRLICRDGNENLCDQKSNTLYYGNGSSSKTSINLLFSRISEIEERHISLQKDITLLKYFLLISITAILTLLFWIIISFNTNFYNSIKEETCTIDNKILVKHDEI</sequence>
<dbReference type="GO" id="GO:0140284">
    <property type="term" value="C:endoplasmic reticulum-endosome membrane contact site"/>
    <property type="evidence" value="ECO:0007669"/>
    <property type="project" value="TreeGrafter"/>
</dbReference>
<dbReference type="InterPro" id="IPR013783">
    <property type="entry name" value="Ig-like_fold"/>
</dbReference>
<dbReference type="SUPFAM" id="SSF49354">
    <property type="entry name" value="PapD-like"/>
    <property type="match status" value="1"/>
</dbReference>
<dbReference type="PANTHER" id="PTHR46384">
    <property type="entry name" value="MOTILE SPERM DOMAIN-CONTAINING PROTEIN 2"/>
    <property type="match status" value="1"/>
</dbReference>
<dbReference type="GO" id="GO:0012505">
    <property type="term" value="C:endomembrane system"/>
    <property type="evidence" value="ECO:0007669"/>
    <property type="project" value="TreeGrafter"/>
</dbReference>
<dbReference type="InterPro" id="IPR036273">
    <property type="entry name" value="CRAL/TRIO_N_dom_sf"/>
</dbReference>
<reference evidence="5" key="1">
    <citation type="submission" date="2025-08" db="UniProtKB">
        <authorList>
            <consortium name="RefSeq"/>
        </authorList>
    </citation>
    <scope>IDENTIFICATION</scope>
</reference>
<proteinExistence type="predicted"/>
<dbReference type="AlphaFoldDB" id="A0AAJ6VM31"/>
<feature type="transmembrane region" description="Helical" evidence="1">
    <location>
        <begin position="449"/>
        <end position="470"/>
    </location>
</feature>
<organism evidence="4 5">
    <name type="scientific">Ceratosolen solmsi marchali</name>
    <dbReference type="NCBI Taxonomy" id="326594"/>
    <lineage>
        <taxon>Eukaryota</taxon>
        <taxon>Metazoa</taxon>
        <taxon>Ecdysozoa</taxon>
        <taxon>Arthropoda</taxon>
        <taxon>Hexapoda</taxon>
        <taxon>Insecta</taxon>
        <taxon>Pterygota</taxon>
        <taxon>Neoptera</taxon>
        <taxon>Endopterygota</taxon>
        <taxon>Hymenoptera</taxon>
        <taxon>Apocrita</taxon>
        <taxon>Proctotrupomorpha</taxon>
        <taxon>Chalcidoidea</taxon>
        <taxon>Agaonidae</taxon>
        <taxon>Agaoninae</taxon>
        <taxon>Ceratosolen</taxon>
    </lineage>
</organism>
<name>A0AAJ6VM31_9HYME</name>
<dbReference type="PANTHER" id="PTHR46384:SF1">
    <property type="entry name" value="MOTILE SPERM DOMAIN-CONTAINING PROTEIN 2"/>
    <property type="match status" value="1"/>
</dbReference>
<keyword evidence="1" id="KW-0812">Transmembrane</keyword>
<dbReference type="SMART" id="SM00516">
    <property type="entry name" value="SEC14"/>
    <property type="match status" value="1"/>
</dbReference>
<dbReference type="SUPFAM" id="SSF52087">
    <property type="entry name" value="CRAL/TRIO domain"/>
    <property type="match status" value="1"/>
</dbReference>
<dbReference type="Pfam" id="PF00635">
    <property type="entry name" value="Motile_Sperm"/>
    <property type="match status" value="1"/>
</dbReference>
<dbReference type="InterPro" id="IPR053012">
    <property type="entry name" value="ER-organelle_contact"/>
</dbReference>
<feature type="domain" description="MSP" evidence="3">
    <location>
        <begin position="284"/>
        <end position="403"/>
    </location>
</feature>
<dbReference type="InterPro" id="IPR036865">
    <property type="entry name" value="CRAL-TRIO_dom_sf"/>
</dbReference>
<keyword evidence="1" id="KW-0472">Membrane</keyword>
<dbReference type="CDD" id="cd00170">
    <property type="entry name" value="SEC14"/>
    <property type="match status" value="1"/>
</dbReference>
<evidence type="ECO:0000313" key="4">
    <source>
        <dbReference type="Proteomes" id="UP000695007"/>
    </source>
</evidence>
<keyword evidence="1" id="KW-1133">Transmembrane helix</keyword>
<dbReference type="Proteomes" id="UP000695007">
    <property type="component" value="Unplaced"/>
</dbReference>